<dbReference type="EMBL" id="BNEK01000005">
    <property type="protein sequence ID" value="GHJ33425.1"/>
    <property type="molecule type" value="Genomic_DNA"/>
</dbReference>
<comment type="caution">
    <text evidence="4">The sequence shown here is derived from an EMBL/GenBank/DDBJ whole genome shotgun (WGS) entry which is preliminary data.</text>
</comment>
<dbReference type="PANTHER" id="PTHR16305:SF35">
    <property type="entry name" value="TRANSCRIPTIONAL ACTIVATOR DOMAIN"/>
    <property type="match status" value="1"/>
</dbReference>
<evidence type="ECO:0000313" key="5">
    <source>
        <dbReference type="Proteomes" id="UP001054854"/>
    </source>
</evidence>
<dbReference type="PROSITE" id="PS50043">
    <property type="entry name" value="HTH_LUXR_2"/>
    <property type="match status" value="1"/>
</dbReference>
<keyword evidence="5" id="KW-1185">Reference proteome</keyword>
<keyword evidence="2" id="KW-0067">ATP-binding</keyword>
<proteinExistence type="predicted"/>
<accession>A0ABQ3UCV3</accession>
<dbReference type="InterPro" id="IPR036388">
    <property type="entry name" value="WH-like_DNA-bd_sf"/>
</dbReference>
<feature type="domain" description="HTH luxR-type" evidence="3">
    <location>
        <begin position="885"/>
        <end position="950"/>
    </location>
</feature>
<dbReference type="Gene3D" id="1.10.10.10">
    <property type="entry name" value="Winged helix-like DNA-binding domain superfamily/Winged helix DNA-binding domain"/>
    <property type="match status" value="1"/>
</dbReference>
<dbReference type="SMART" id="SM00421">
    <property type="entry name" value="HTH_LUXR"/>
    <property type="match status" value="1"/>
</dbReference>
<gene>
    <name evidence="4" type="ORF">TPA0910_78580</name>
</gene>
<dbReference type="Pfam" id="PF00196">
    <property type="entry name" value="GerE"/>
    <property type="match status" value="1"/>
</dbReference>
<reference evidence="4" key="1">
    <citation type="submission" date="2024-05" db="EMBL/GenBank/DDBJ databases">
        <title>Whole genome shotgun sequence of Streptomyces hygroscopicus NBRC 113678.</title>
        <authorList>
            <person name="Komaki H."/>
            <person name="Tamura T."/>
        </authorList>
    </citation>
    <scope>NUCLEOTIDE SEQUENCE</scope>
    <source>
        <strain evidence="4">N11-34</strain>
    </source>
</reference>
<dbReference type="InterPro" id="IPR011990">
    <property type="entry name" value="TPR-like_helical_dom_sf"/>
</dbReference>
<dbReference type="InterPro" id="IPR000792">
    <property type="entry name" value="Tscrpt_reg_LuxR_C"/>
</dbReference>
<sequence length="967" mass="103104">MADRKSDSGLPGTLVGRAAELAVLTAHAEAARAGRSGLVILSGPAGIGKTSLLRAFLDSDACRKMTVLHGTCGEVVAGAGYGGVRALFGGLGLSAEGAQDSPLLRGSARRALPALDPRPAEEGPSTAATVYPVLHGLYWLAANLMAQGPLLLVLDDVHWCDERSLRWIDFLLRRADQLPLLVVLAQRTEAEPVAPTALADILAQPRSSVIRLDPLAGTDVAEMARQVFETPVEPSFAERATAVCGGNPLTVTRLLRELRAKGVPPDEDGIREIAEVGSYVVALSVRALFDAQPGWVRDVATAIAVLGEEDPEHIGVLAGVPVARVAEAVDLLRGAEVMAPDRADLAHDVVRSAVLEAAGEEPLAELRARAAQLLSDAGRPAEEVANQVLLVPGTPQPWMCWVLREAAAQAEHRGAPEAAARYLYRVLEAEPDSLSAHVPLAKALAEINPAEAIRLLRRALGLASDVRTKAPIAVQFGLTCLTVQQSPAAVRVLSEVLDELEEELGPDPDPRDRELRTLVQSALLISGSDEKATINTVRERFARIPEPPGDTPAQRQLLAMMTVLSAMEGRSVRRTVGRARRALRSSDSGLDNWSLVFSAFTLSLADETEEALDALDRALRRGQDSSAVWSYVVTLSVRALLLHGVGAIPDALADAQTAVEIIGGERWNANVTTPQTALATILIDRGEPERAEELLASVTRPNLDGFVLEYHWYLMARARARWALGDGATALRLFLDCGASLDESGFANPAFVPWWAEAACVLAAEKRAKEARGLVEHGAELARRWNTPRALGLAALARGVTTPGEEGIALLTEAVEHFSGSPARAEHARAEFLLGGALLDAGRPRDARERLRSAADLAQGCGALALARDARNRLVAAGGRMREITASPVDLLTGTEHKVAQLASRGAGNREIAESLFVTVRTVETHLTSVYRKLSVSQRADLASVLSTTSRPDPQAPAWVFASRGRR</sequence>
<dbReference type="CDD" id="cd06170">
    <property type="entry name" value="LuxR_C_like"/>
    <property type="match status" value="1"/>
</dbReference>
<dbReference type="PANTHER" id="PTHR16305">
    <property type="entry name" value="TESTICULAR SOLUBLE ADENYLYL CYCLASE"/>
    <property type="match status" value="1"/>
</dbReference>
<dbReference type="PRINTS" id="PR00038">
    <property type="entry name" value="HTHLUXR"/>
</dbReference>
<dbReference type="PROSITE" id="PS00622">
    <property type="entry name" value="HTH_LUXR_1"/>
    <property type="match status" value="1"/>
</dbReference>
<dbReference type="SUPFAM" id="SSF48452">
    <property type="entry name" value="TPR-like"/>
    <property type="match status" value="3"/>
</dbReference>
<dbReference type="InterPro" id="IPR027417">
    <property type="entry name" value="P-loop_NTPase"/>
</dbReference>
<organism evidence="4 5">
    <name type="scientific">Streptomyces hygroscopicus</name>
    <dbReference type="NCBI Taxonomy" id="1912"/>
    <lineage>
        <taxon>Bacteria</taxon>
        <taxon>Bacillati</taxon>
        <taxon>Actinomycetota</taxon>
        <taxon>Actinomycetes</taxon>
        <taxon>Kitasatosporales</taxon>
        <taxon>Streptomycetaceae</taxon>
        <taxon>Streptomyces</taxon>
        <taxon>Streptomyces violaceusniger group</taxon>
    </lineage>
</organism>
<dbReference type="Proteomes" id="UP001054854">
    <property type="component" value="Unassembled WGS sequence"/>
</dbReference>
<dbReference type="Pfam" id="PF13191">
    <property type="entry name" value="AAA_16"/>
    <property type="match status" value="1"/>
</dbReference>
<dbReference type="InterPro" id="IPR041664">
    <property type="entry name" value="AAA_16"/>
</dbReference>
<dbReference type="Gene3D" id="1.25.40.10">
    <property type="entry name" value="Tetratricopeptide repeat domain"/>
    <property type="match status" value="1"/>
</dbReference>
<evidence type="ECO:0000256" key="2">
    <source>
        <dbReference type="ARBA" id="ARBA00022840"/>
    </source>
</evidence>
<protein>
    <recommendedName>
        <fullName evidence="3">HTH luxR-type domain-containing protein</fullName>
    </recommendedName>
</protein>
<evidence type="ECO:0000256" key="1">
    <source>
        <dbReference type="ARBA" id="ARBA00022741"/>
    </source>
</evidence>
<dbReference type="InterPro" id="IPR016032">
    <property type="entry name" value="Sig_transdc_resp-reg_C-effctor"/>
</dbReference>
<dbReference type="Gene3D" id="3.40.50.300">
    <property type="entry name" value="P-loop containing nucleotide triphosphate hydrolases"/>
    <property type="match status" value="1"/>
</dbReference>
<evidence type="ECO:0000259" key="3">
    <source>
        <dbReference type="PROSITE" id="PS50043"/>
    </source>
</evidence>
<name>A0ABQ3UCV3_STRHY</name>
<dbReference type="RefSeq" id="WP_236259442.1">
    <property type="nucleotide sequence ID" value="NZ_BNEK01000005.1"/>
</dbReference>
<keyword evidence="1" id="KW-0547">Nucleotide-binding</keyword>
<dbReference type="SUPFAM" id="SSF46894">
    <property type="entry name" value="C-terminal effector domain of the bipartite response regulators"/>
    <property type="match status" value="1"/>
</dbReference>
<dbReference type="SUPFAM" id="SSF52540">
    <property type="entry name" value="P-loop containing nucleoside triphosphate hydrolases"/>
    <property type="match status" value="1"/>
</dbReference>
<evidence type="ECO:0000313" key="4">
    <source>
        <dbReference type="EMBL" id="GHJ33425.1"/>
    </source>
</evidence>